<comment type="caution">
    <text evidence="3">The sequence shown here is derived from an EMBL/GenBank/DDBJ whole genome shotgun (WGS) entry which is preliminary data.</text>
</comment>
<evidence type="ECO:0000256" key="1">
    <source>
        <dbReference type="PROSITE-ProRule" id="PRU00047"/>
    </source>
</evidence>
<dbReference type="InterPro" id="IPR001878">
    <property type="entry name" value="Znf_CCHC"/>
</dbReference>
<dbReference type="SMART" id="SM00343">
    <property type="entry name" value="ZnF_C2HC"/>
    <property type="match status" value="2"/>
</dbReference>
<dbReference type="Gene3D" id="4.10.60.10">
    <property type="entry name" value="Zinc finger, CCHC-type"/>
    <property type="match status" value="1"/>
</dbReference>
<keyword evidence="3" id="KW-0695">RNA-directed DNA polymerase</keyword>
<dbReference type="Proteomes" id="UP001151760">
    <property type="component" value="Unassembled WGS sequence"/>
</dbReference>
<evidence type="ECO:0000259" key="2">
    <source>
        <dbReference type="PROSITE" id="PS50158"/>
    </source>
</evidence>
<name>A0ABQ5CXH8_9ASTR</name>
<keyword evidence="3" id="KW-0808">Transferase</keyword>
<keyword evidence="1" id="KW-0862">Zinc</keyword>
<dbReference type="GO" id="GO:0003964">
    <property type="term" value="F:RNA-directed DNA polymerase activity"/>
    <property type="evidence" value="ECO:0007669"/>
    <property type="project" value="UniProtKB-KW"/>
</dbReference>
<keyword evidence="3" id="KW-0548">Nucleotidyltransferase</keyword>
<protein>
    <submittedName>
        <fullName evidence="3">Reverse transcriptase domain-containing protein</fullName>
    </submittedName>
</protein>
<keyword evidence="1" id="KW-0863">Zinc-finger</keyword>
<keyword evidence="1" id="KW-0479">Metal-binding</keyword>
<dbReference type="InterPro" id="IPR036875">
    <property type="entry name" value="Znf_CCHC_sf"/>
</dbReference>
<organism evidence="3 4">
    <name type="scientific">Tanacetum coccineum</name>
    <dbReference type="NCBI Taxonomy" id="301880"/>
    <lineage>
        <taxon>Eukaryota</taxon>
        <taxon>Viridiplantae</taxon>
        <taxon>Streptophyta</taxon>
        <taxon>Embryophyta</taxon>
        <taxon>Tracheophyta</taxon>
        <taxon>Spermatophyta</taxon>
        <taxon>Magnoliopsida</taxon>
        <taxon>eudicotyledons</taxon>
        <taxon>Gunneridae</taxon>
        <taxon>Pentapetalae</taxon>
        <taxon>asterids</taxon>
        <taxon>campanulids</taxon>
        <taxon>Asterales</taxon>
        <taxon>Asteraceae</taxon>
        <taxon>Asteroideae</taxon>
        <taxon>Anthemideae</taxon>
        <taxon>Anthemidinae</taxon>
        <taxon>Tanacetum</taxon>
    </lineage>
</organism>
<dbReference type="EMBL" id="BQNB010014737">
    <property type="protein sequence ID" value="GJT31805.1"/>
    <property type="molecule type" value="Genomic_DNA"/>
</dbReference>
<reference evidence="3" key="1">
    <citation type="journal article" date="2022" name="Int. J. Mol. Sci.">
        <title>Draft Genome of Tanacetum Coccineum: Genomic Comparison of Closely Related Tanacetum-Family Plants.</title>
        <authorList>
            <person name="Yamashiro T."/>
            <person name="Shiraishi A."/>
            <person name="Nakayama K."/>
            <person name="Satake H."/>
        </authorList>
    </citation>
    <scope>NUCLEOTIDE SEQUENCE</scope>
</reference>
<reference evidence="3" key="2">
    <citation type="submission" date="2022-01" db="EMBL/GenBank/DDBJ databases">
        <authorList>
            <person name="Yamashiro T."/>
            <person name="Shiraishi A."/>
            <person name="Satake H."/>
            <person name="Nakayama K."/>
        </authorList>
    </citation>
    <scope>NUCLEOTIDE SEQUENCE</scope>
</reference>
<feature type="domain" description="CCHC-type" evidence="2">
    <location>
        <begin position="81"/>
        <end position="96"/>
    </location>
</feature>
<evidence type="ECO:0000313" key="3">
    <source>
        <dbReference type="EMBL" id="GJT31805.1"/>
    </source>
</evidence>
<sequence>MAHDSIDKNVARAYTARANEKKAYAGNLPYYNKCKLHLAGPCTMKCGKCKRVGHMARDYKAPVATTNQRAPMVNCKAAVICYECGNQWHYKSECPKLKNQNCVNQIQKGKARGNFSSRIRLMLKEIPPRIA</sequence>
<proteinExistence type="predicted"/>
<evidence type="ECO:0000313" key="4">
    <source>
        <dbReference type="Proteomes" id="UP001151760"/>
    </source>
</evidence>
<accession>A0ABQ5CXH8</accession>
<dbReference type="PROSITE" id="PS50158">
    <property type="entry name" value="ZF_CCHC"/>
    <property type="match status" value="1"/>
</dbReference>
<keyword evidence="4" id="KW-1185">Reference proteome</keyword>
<dbReference type="SUPFAM" id="SSF57756">
    <property type="entry name" value="Retrovirus zinc finger-like domains"/>
    <property type="match status" value="1"/>
</dbReference>
<gene>
    <name evidence="3" type="ORF">Tco_0922224</name>
</gene>